<dbReference type="InterPro" id="IPR002938">
    <property type="entry name" value="FAD-bd"/>
</dbReference>
<dbReference type="InterPro" id="IPR050641">
    <property type="entry name" value="RIFMO-like"/>
</dbReference>
<dbReference type="Gene3D" id="3.40.30.120">
    <property type="match status" value="1"/>
</dbReference>
<keyword evidence="2" id="KW-0285">Flavoprotein</keyword>
<dbReference type="PRINTS" id="PR00420">
    <property type="entry name" value="RNGMNOXGNASE"/>
</dbReference>
<dbReference type="Gene3D" id="3.50.50.60">
    <property type="entry name" value="FAD/NAD(P)-binding domain"/>
    <property type="match status" value="1"/>
</dbReference>
<dbReference type="NCBIfam" id="NF006002">
    <property type="entry name" value="PRK08132.1"/>
    <property type="match status" value="1"/>
</dbReference>
<dbReference type="EMBL" id="OBML01000003">
    <property type="protein sequence ID" value="SOC00643.1"/>
    <property type="molecule type" value="Genomic_DNA"/>
</dbReference>
<dbReference type="AlphaFoldDB" id="A0A285S165"/>
<accession>A0A285S165</accession>
<dbReference type="GO" id="GO:0071949">
    <property type="term" value="F:FAD binding"/>
    <property type="evidence" value="ECO:0007669"/>
    <property type="project" value="InterPro"/>
</dbReference>
<dbReference type="Gene3D" id="3.30.70.2450">
    <property type="match status" value="1"/>
</dbReference>
<proteinExistence type="predicted"/>
<name>A0A285S165_9HYPH</name>
<dbReference type="GO" id="GO:0016709">
    <property type="term" value="F:oxidoreductase activity, acting on paired donors, with incorporation or reduction of molecular oxygen, NAD(P)H as one donor, and incorporation of one atom of oxygen"/>
    <property type="evidence" value="ECO:0007669"/>
    <property type="project" value="UniProtKB-ARBA"/>
</dbReference>
<gene>
    <name evidence="5" type="ORF">SAMN05421512_103321</name>
</gene>
<dbReference type="InterPro" id="IPR036188">
    <property type="entry name" value="FAD/NAD-bd_sf"/>
</dbReference>
<dbReference type="STRING" id="538381.GCA_001696535_04432"/>
<evidence type="ECO:0000256" key="2">
    <source>
        <dbReference type="ARBA" id="ARBA00022630"/>
    </source>
</evidence>
<organism evidence="5 6">
    <name type="scientific">Stappia indica</name>
    <dbReference type="NCBI Taxonomy" id="538381"/>
    <lineage>
        <taxon>Bacteria</taxon>
        <taxon>Pseudomonadati</taxon>
        <taxon>Pseudomonadota</taxon>
        <taxon>Alphaproteobacteria</taxon>
        <taxon>Hyphomicrobiales</taxon>
        <taxon>Stappiaceae</taxon>
        <taxon>Stappia</taxon>
    </lineage>
</organism>
<dbReference type="SUPFAM" id="SSF51905">
    <property type="entry name" value="FAD/NAD(P)-binding domain"/>
    <property type="match status" value="1"/>
</dbReference>
<evidence type="ECO:0000256" key="3">
    <source>
        <dbReference type="ARBA" id="ARBA00022827"/>
    </source>
</evidence>
<reference evidence="5 6" key="1">
    <citation type="submission" date="2017-08" db="EMBL/GenBank/DDBJ databases">
        <authorList>
            <person name="de Groot N.N."/>
        </authorList>
    </citation>
    <scope>NUCLEOTIDE SEQUENCE [LARGE SCALE GENOMIC DNA]</scope>
    <source>
        <strain evidence="5 6">USBA 352</strain>
    </source>
</reference>
<dbReference type="Pfam" id="PF01494">
    <property type="entry name" value="FAD_binding_3"/>
    <property type="match status" value="1"/>
</dbReference>
<evidence type="ECO:0000313" key="6">
    <source>
        <dbReference type="Proteomes" id="UP000219331"/>
    </source>
</evidence>
<dbReference type="PANTHER" id="PTHR43004:SF19">
    <property type="entry name" value="BINDING MONOOXYGENASE, PUTATIVE (JCVI)-RELATED"/>
    <property type="match status" value="1"/>
</dbReference>
<dbReference type="Proteomes" id="UP000219331">
    <property type="component" value="Unassembled WGS sequence"/>
</dbReference>
<comment type="cofactor">
    <cofactor evidence="1">
        <name>FAD</name>
        <dbReference type="ChEBI" id="CHEBI:57692"/>
    </cofactor>
</comment>
<keyword evidence="3" id="KW-0274">FAD</keyword>
<keyword evidence="6" id="KW-1185">Reference proteome</keyword>
<dbReference type="RefSeq" id="WP_097174383.1">
    <property type="nucleotide sequence ID" value="NZ_OBML01000003.1"/>
</dbReference>
<dbReference type="OrthoDB" id="9791689at2"/>
<dbReference type="PANTHER" id="PTHR43004">
    <property type="entry name" value="TRK SYSTEM POTASSIUM UPTAKE PROTEIN"/>
    <property type="match status" value="1"/>
</dbReference>
<evidence type="ECO:0000259" key="4">
    <source>
        <dbReference type="Pfam" id="PF01494"/>
    </source>
</evidence>
<evidence type="ECO:0000313" key="5">
    <source>
        <dbReference type="EMBL" id="SOC00643.1"/>
    </source>
</evidence>
<sequence length="547" mass="60419">MTKIFETPLYPYVRCADQDAADQDAAEPTRHPVVVIGAGPVGLALAIDLAQQGVAVIVLDENDKVSWGSRAICFAKRPLEILDRLGCGQKMVDKGVVWNLGKVFFDERKVYDFNLLPEDGHKRPAFINLQQYYLEQYLVERALEIGRDTGLLELRGGNKVSAVAQRADGVVLTVETPEGPYRLIADWLVACDGAGSPTRAMMDLDFRGRVFEDNFLIADVVMKADFPTERWFWFDPPFNRGQSALLHRQPDDVWRIDLQLGWNIDREAEKQPERIAPKLKAMLGEDIEYELEWVSIYTFQCRRMEKFRHGRVIFAGDSAHQVSPFGARGANSGLQDTDNLAWKLKLVVEGTAPEALLDSYDAERVYAADENILNSSRSTDFITPKSHASRVFRDAVLELAEHHAFARPLVNSGRLSLPATYDGSPLNGPDCAAMPARTRPGAPASDAPVAGGWLIDRLGDRFQLVTIDVEAPGTLTIDGIPVERVALSAADDPTGALAARYLGEAKSAVYLMRPDQHVAARWETFDAGEVTKALQIATARSDNAGRG</sequence>
<evidence type="ECO:0000256" key="1">
    <source>
        <dbReference type="ARBA" id="ARBA00001974"/>
    </source>
</evidence>
<protein>
    <submittedName>
        <fullName evidence="5">3-(3-hydroxy-phenyl)propionate hydroxylase</fullName>
    </submittedName>
</protein>
<feature type="domain" description="FAD-binding" evidence="4">
    <location>
        <begin position="32"/>
        <end position="370"/>
    </location>
</feature>